<sequence>MLFSQNDFQILEFSTGTCTYPGNTNTREPGGGSSYRRLQDCTNAQVLREKSDTAPEGWRHRESSRSLARNVTETIARLLVPGNTTTTGSLDLDYMGFLIIGSENHSLSSQHSSKNNEDYDQTLILGSPLANAQEMLPTVQLEVSSDQRGATANTAQASGHKTLRSSRSKVLLALDQEFPSSEELQVSSEQFTNLDDACLSDEEDPCNQDSMGLKSPLAPKRSPEKGGFQSLSWVLTDCQLVQRQPTGAETFPGPVCCRLVDPKHLELIESVPRKIGLVPKCSTEYAWHLQG</sequence>
<accession>A0AAW0IYG5</accession>
<protein>
    <submittedName>
        <fullName evidence="2">Uncharacterized protein</fullName>
    </submittedName>
</protein>
<feature type="non-terminal residue" evidence="2">
    <location>
        <position position="291"/>
    </location>
</feature>
<organism evidence="2 3">
    <name type="scientific">Myodes glareolus</name>
    <name type="common">Bank vole</name>
    <name type="synonym">Clethrionomys glareolus</name>
    <dbReference type="NCBI Taxonomy" id="447135"/>
    <lineage>
        <taxon>Eukaryota</taxon>
        <taxon>Metazoa</taxon>
        <taxon>Chordata</taxon>
        <taxon>Craniata</taxon>
        <taxon>Vertebrata</taxon>
        <taxon>Euteleostomi</taxon>
        <taxon>Mammalia</taxon>
        <taxon>Eutheria</taxon>
        <taxon>Euarchontoglires</taxon>
        <taxon>Glires</taxon>
        <taxon>Rodentia</taxon>
        <taxon>Myomorpha</taxon>
        <taxon>Muroidea</taxon>
        <taxon>Cricetidae</taxon>
        <taxon>Arvicolinae</taxon>
        <taxon>Myodes</taxon>
    </lineage>
</organism>
<evidence type="ECO:0000313" key="3">
    <source>
        <dbReference type="Proteomes" id="UP001488838"/>
    </source>
</evidence>
<proteinExistence type="predicted"/>
<feature type="region of interest" description="Disordered" evidence="1">
    <location>
        <begin position="200"/>
        <end position="222"/>
    </location>
</feature>
<dbReference type="AlphaFoldDB" id="A0AAW0IYG5"/>
<reference evidence="2 3" key="1">
    <citation type="journal article" date="2023" name="bioRxiv">
        <title>Conserved and derived expression patterns and positive selection on dental genes reveal complex evolutionary context of ever-growing rodent molars.</title>
        <authorList>
            <person name="Calamari Z.T."/>
            <person name="Song A."/>
            <person name="Cohen E."/>
            <person name="Akter M."/>
            <person name="Roy R.D."/>
            <person name="Hallikas O."/>
            <person name="Christensen M.M."/>
            <person name="Li P."/>
            <person name="Marangoni P."/>
            <person name="Jernvall J."/>
            <person name="Klein O.D."/>
        </authorList>
    </citation>
    <scope>NUCLEOTIDE SEQUENCE [LARGE SCALE GENOMIC DNA]</scope>
    <source>
        <strain evidence="2">V071</strain>
    </source>
</reference>
<name>A0AAW0IYG5_MYOGA</name>
<evidence type="ECO:0000256" key="1">
    <source>
        <dbReference type="SAM" id="MobiDB-lite"/>
    </source>
</evidence>
<comment type="caution">
    <text evidence="2">The sequence shown here is derived from an EMBL/GenBank/DDBJ whole genome shotgun (WGS) entry which is preliminary data.</text>
</comment>
<evidence type="ECO:0000313" key="2">
    <source>
        <dbReference type="EMBL" id="KAK7819377.1"/>
    </source>
</evidence>
<gene>
    <name evidence="2" type="ORF">U0070_025405</name>
</gene>
<keyword evidence="3" id="KW-1185">Reference proteome</keyword>
<dbReference type="EMBL" id="JBBHLL010000081">
    <property type="protein sequence ID" value="KAK7819377.1"/>
    <property type="molecule type" value="Genomic_DNA"/>
</dbReference>
<dbReference type="Proteomes" id="UP001488838">
    <property type="component" value="Unassembled WGS sequence"/>
</dbReference>